<comment type="subcellular location">
    <subcellularLocation>
        <location evidence="1">Nucleus</location>
    </subcellularLocation>
</comment>
<evidence type="ECO:0000259" key="6">
    <source>
        <dbReference type="Pfam" id="PF04082"/>
    </source>
</evidence>
<evidence type="ECO:0000256" key="4">
    <source>
        <dbReference type="ARBA" id="ARBA00023163"/>
    </source>
</evidence>
<accession>A0A6A5ZHR4</accession>
<evidence type="ECO:0000256" key="5">
    <source>
        <dbReference type="ARBA" id="ARBA00023242"/>
    </source>
</evidence>
<dbReference type="GO" id="GO:0006351">
    <property type="term" value="P:DNA-templated transcription"/>
    <property type="evidence" value="ECO:0007669"/>
    <property type="project" value="InterPro"/>
</dbReference>
<dbReference type="GO" id="GO:0003677">
    <property type="term" value="F:DNA binding"/>
    <property type="evidence" value="ECO:0007669"/>
    <property type="project" value="InterPro"/>
</dbReference>
<dbReference type="EMBL" id="ML977317">
    <property type="protein sequence ID" value="KAF2118423.1"/>
    <property type="molecule type" value="Genomic_DNA"/>
</dbReference>
<dbReference type="Proteomes" id="UP000799770">
    <property type="component" value="Unassembled WGS sequence"/>
</dbReference>
<dbReference type="PANTHER" id="PTHR47338">
    <property type="entry name" value="ZN(II)2CYS6 TRANSCRIPTION FACTOR (EUROFUNG)-RELATED"/>
    <property type="match status" value="1"/>
</dbReference>
<keyword evidence="5" id="KW-0539">Nucleus</keyword>
<evidence type="ECO:0000256" key="3">
    <source>
        <dbReference type="ARBA" id="ARBA00023015"/>
    </source>
</evidence>
<dbReference type="InterPro" id="IPR007219">
    <property type="entry name" value="XnlR_reg_dom"/>
</dbReference>
<sequence>MTTNFISIDVLDSFFRHIYPLPSYSFLHFKTLRQKCLDGILDEALALAIRGIVALQHPSHETSASEGDGSSFIEHAESLVFRQIENASMPRLQAMVLVMRHRIETKRYQRAFMLAGIAARFATALHLNDERYDLDAVPQEVRRRTMWSFKLLETYFSIGLEYELWPFENIYLKYPCREMDFGSPGMPPNSVLLAPNQHMTDDFGAYSCCVRLISLRRDIMKLNRSVSICNTEMPELPQLVVEIEEALSKAKMHMLDPDFVALVNSNDRWLPRHVMMFACWHQCHCDLYRLFLQGYSDSAPQAVLSGFDQSYLTKAEELCTTHAKHIVQMLAELNLNSVKRLTLEYDTAICAYQATRMILFLASYGKRDDRPTYDFAVSRAELCLASLNRFFSPIMVKPIIEGIQQILRTLTSPHSSDESEIDVCLDIRVRKEPSQPPSRSEPSSRLSWAAQTKNRLAIHSLLRQADFPGDEDKDNGND</sequence>
<keyword evidence="8" id="KW-1185">Reference proteome</keyword>
<reference evidence="7" key="1">
    <citation type="journal article" date="2020" name="Stud. Mycol.">
        <title>101 Dothideomycetes genomes: a test case for predicting lifestyles and emergence of pathogens.</title>
        <authorList>
            <person name="Haridas S."/>
            <person name="Albert R."/>
            <person name="Binder M."/>
            <person name="Bloem J."/>
            <person name="Labutti K."/>
            <person name="Salamov A."/>
            <person name="Andreopoulos B."/>
            <person name="Baker S."/>
            <person name="Barry K."/>
            <person name="Bills G."/>
            <person name="Bluhm B."/>
            <person name="Cannon C."/>
            <person name="Castanera R."/>
            <person name="Culley D."/>
            <person name="Daum C."/>
            <person name="Ezra D."/>
            <person name="Gonzalez J."/>
            <person name="Henrissat B."/>
            <person name="Kuo A."/>
            <person name="Liang C."/>
            <person name="Lipzen A."/>
            <person name="Lutzoni F."/>
            <person name="Magnuson J."/>
            <person name="Mondo S."/>
            <person name="Nolan M."/>
            <person name="Ohm R."/>
            <person name="Pangilinan J."/>
            <person name="Park H.-J."/>
            <person name="Ramirez L."/>
            <person name="Alfaro M."/>
            <person name="Sun H."/>
            <person name="Tritt A."/>
            <person name="Yoshinaga Y."/>
            <person name="Zwiers L.-H."/>
            <person name="Turgeon B."/>
            <person name="Goodwin S."/>
            <person name="Spatafora J."/>
            <person name="Crous P."/>
            <person name="Grigoriev I."/>
        </authorList>
    </citation>
    <scope>NUCLEOTIDE SEQUENCE</scope>
    <source>
        <strain evidence="7">CBS 627.86</strain>
    </source>
</reference>
<feature type="domain" description="Xylanolytic transcriptional activator regulatory" evidence="6">
    <location>
        <begin position="11"/>
        <end position="192"/>
    </location>
</feature>
<dbReference type="GO" id="GO:0008270">
    <property type="term" value="F:zinc ion binding"/>
    <property type="evidence" value="ECO:0007669"/>
    <property type="project" value="InterPro"/>
</dbReference>
<dbReference type="AlphaFoldDB" id="A0A6A5ZHR4"/>
<evidence type="ECO:0000256" key="2">
    <source>
        <dbReference type="ARBA" id="ARBA00022723"/>
    </source>
</evidence>
<dbReference type="PANTHER" id="PTHR47338:SF7">
    <property type="entry name" value="ZN(II)2CYS6 TRANSCRIPTION FACTOR (EUROFUNG)"/>
    <property type="match status" value="1"/>
</dbReference>
<dbReference type="InterPro" id="IPR050815">
    <property type="entry name" value="TF_fung"/>
</dbReference>
<name>A0A6A5ZHR4_9PLEO</name>
<proteinExistence type="predicted"/>
<keyword evidence="2" id="KW-0479">Metal-binding</keyword>
<dbReference type="GO" id="GO:0000981">
    <property type="term" value="F:DNA-binding transcription factor activity, RNA polymerase II-specific"/>
    <property type="evidence" value="ECO:0007669"/>
    <property type="project" value="InterPro"/>
</dbReference>
<dbReference type="CDD" id="cd12148">
    <property type="entry name" value="fungal_TF_MHR"/>
    <property type="match status" value="1"/>
</dbReference>
<evidence type="ECO:0000256" key="1">
    <source>
        <dbReference type="ARBA" id="ARBA00004123"/>
    </source>
</evidence>
<gene>
    <name evidence="7" type="ORF">BDV96DRAFT_643669</name>
</gene>
<dbReference type="OrthoDB" id="103349at2759"/>
<evidence type="ECO:0000313" key="7">
    <source>
        <dbReference type="EMBL" id="KAF2118423.1"/>
    </source>
</evidence>
<evidence type="ECO:0000313" key="8">
    <source>
        <dbReference type="Proteomes" id="UP000799770"/>
    </source>
</evidence>
<dbReference type="GO" id="GO:0005634">
    <property type="term" value="C:nucleus"/>
    <property type="evidence" value="ECO:0007669"/>
    <property type="project" value="UniProtKB-SubCell"/>
</dbReference>
<dbReference type="Pfam" id="PF04082">
    <property type="entry name" value="Fungal_trans"/>
    <property type="match status" value="1"/>
</dbReference>
<protein>
    <recommendedName>
        <fullName evidence="6">Xylanolytic transcriptional activator regulatory domain-containing protein</fullName>
    </recommendedName>
</protein>
<organism evidence="7 8">
    <name type="scientific">Lophiotrema nucula</name>
    <dbReference type="NCBI Taxonomy" id="690887"/>
    <lineage>
        <taxon>Eukaryota</taxon>
        <taxon>Fungi</taxon>
        <taxon>Dikarya</taxon>
        <taxon>Ascomycota</taxon>
        <taxon>Pezizomycotina</taxon>
        <taxon>Dothideomycetes</taxon>
        <taxon>Pleosporomycetidae</taxon>
        <taxon>Pleosporales</taxon>
        <taxon>Lophiotremataceae</taxon>
        <taxon>Lophiotrema</taxon>
    </lineage>
</organism>
<keyword evidence="3" id="KW-0805">Transcription regulation</keyword>
<keyword evidence="4" id="KW-0804">Transcription</keyword>